<dbReference type="AlphaFoldDB" id="A0A365XYL9"/>
<organism evidence="2 3">
    <name type="scientific">Chitinophaga flava</name>
    <dbReference type="NCBI Taxonomy" id="2259036"/>
    <lineage>
        <taxon>Bacteria</taxon>
        <taxon>Pseudomonadati</taxon>
        <taxon>Bacteroidota</taxon>
        <taxon>Chitinophagia</taxon>
        <taxon>Chitinophagales</taxon>
        <taxon>Chitinophagaceae</taxon>
        <taxon>Chitinophaga</taxon>
    </lineage>
</organism>
<evidence type="ECO:0000313" key="3">
    <source>
        <dbReference type="Proteomes" id="UP000253410"/>
    </source>
</evidence>
<proteinExistence type="predicted"/>
<dbReference type="Proteomes" id="UP000253410">
    <property type="component" value="Unassembled WGS sequence"/>
</dbReference>
<accession>A0A365XYL9</accession>
<dbReference type="EMBL" id="QFFJ01000001">
    <property type="protein sequence ID" value="RBL91447.1"/>
    <property type="molecule type" value="Genomic_DNA"/>
</dbReference>
<reference evidence="2 3" key="1">
    <citation type="submission" date="2018-05" db="EMBL/GenBank/DDBJ databases">
        <title>Chitinophaga sp. K3CV102501T nov., isolated from isolated from a monsoon evergreen broad-leaved forest soil.</title>
        <authorList>
            <person name="Lv Y."/>
        </authorList>
    </citation>
    <scope>NUCLEOTIDE SEQUENCE [LARGE SCALE GENOMIC DNA]</scope>
    <source>
        <strain evidence="2 3">GDMCC 1.1325</strain>
    </source>
</reference>
<comment type="caution">
    <text evidence="2">The sequence shown here is derived from an EMBL/GenBank/DDBJ whole genome shotgun (WGS) entry which is preliminary data.</text>
</comment>
<evidence type="ECO:0000313" key="2">
    <source>
        <dbReference type="EMBL" id="RBL91447.1"/>
    </source>
</evidence>
<keyword evidence="3" id="KW-1185">Reference proteome</keyword>
<dbReference type="OrthoDB" id="2044786at2"/>
<dbReference type="InterPro" id="IPR046582">
    <property type="entry name" value="DUF6630"/>
</dbReference>
<dbReference type="Pfam" id="PF20335">
    <property type="entry name" value="DUF6630"/>
    <property type="match status" value="1"/>
</dbReference>
<gene>
    <name evidence="2" type="ORF">DF182_02180</name>
</gene>
<evidence type="ECO:0000259" key="1">
    <source>
        <dbReference type="Pfam" id="PF20335"/>
    </source>
</evidence>
<sequence length="506" mass="58107">MFSQGNPILLTDAINTGLIDELHYDFRLLNSSCPGLKILVFETDVETDQYIDLYDIYAEDDIAGMIFNGHLHVRNAIIDYELDTYSAFLLVKGNLTCDNLVAGCTEIHVKGDVNVLHTFIGYYNHGEVHIEGDLHAGLWIEDDHHTTVNGKVNAVTFCRSWHIAAPDFTDWRDILLPEAAAELMKDDYLFSGNVDLIHKIKEGQPVFKQVLQHIRITLDDFYQLHQNNLYPPDMDKLTMVEDKWVVSCMRSGHLPGDQEHGSIFIMNHRADLSFFMMKENDHLICLCDEGDNEYEDIVRDSPQERELRRYFSRAQEIVSTKEKWNAQYKTAINKEELWHLIWMLNPTDDVEAFKLTATAIFNRVVLAAEYPYAYIHNTYQDDSEKRGLADAPAFSVPIALLDGLLSHGLLAEIPVHRPLADEITALNQLGTLYWNTTFQYPESYASTPIDAQYLQFVNSQLQQYEMGIIRLNPGIDNYILACIPLRELTAITEKMLLFKIQTDYLI</sequence>
<name>A0A365XYL9_9BACT</name>
<dbReference type="RefSeq" id="WP_113614042.1">
    <property type="nucleotide sequence ID" value="NZ_QFFJ01000001.1"/>
</dbReference>
<feature type="domain" description="DUF6630" evidence="1">
    <location>
        <begin position="337"/>
        <end position="493"/>
    </location>
</feature>
<protein>
    <recommendedName>
        <fullName evidence="1">DUF6630 domain-containing protein</fullName>
    </recommendedName>
</protein>